<dbReference type="AlphaFoldDB" id="A0AAV6MQ45"/>
<dbReference type="EMBL" id="JAGKQH010000013">
    <property type="protein sequence ID" value="KAG6583957.1"/>
    <property type="molecule type" value="Genomic_DNA"/>
</dbReference>
<dbReference type="Proteomes" id="UP000685013">
    <property type="component" value="Chromosome 13"/>
</dbReference>
<comment type="caution">
    <text evidence="1">The sequence shown here is derived from an EMBL/GenBank/DDBJ whole genome shotgun (WGS) entry which is preliminary data.</text>
</comment>
<proteinExistence type="predicted"/>
<feature type="non-terminal residue" evidence="1">
    <location>
        <position position="1"/>
    </location>
</feature>
<accession>A0AAV6MQ45</accession>
<evidence type="ECO:0000313" key="1">
    <source>
        <dbReference type="EMBL" id="KAG6583957.1"/>
    </source>
</evidence>
<gene>
    <name evidence="1" type="ORF">SDJN03_19889</name>
</gene>
<keyword evidence="2" id="KW-1185">Reference proteome</keyword>
<name>A0AAV6MQ45_9ROSI</name>
<reference evidence="1 2" key="1">
    <citation type="journal article" date="2021" name="Hortic Res">
        <title>The domestication of Cucurbita argyrosperma as revealed by the genome of its wild relative.</title>
        <authorList>
            <person name="Barrera-Redondo J."/>
            <person name="Sanchez-de la Vega G."/>
            <person name="Aguirre-Liguori J.A."/>
            <person name="Castellanos-Morales G."/>
            <person name="Gutierrez-Guerrero Y.T."/>
            <person name="Aguirre-Dugua X."/>
            <person name="Aguirre-Planter E."/>
            <person name="Tenaillon M.I."/>
            <person name="Lira-Saade R."/>
            <person name="Eguiarte L.E."/>
        </authorList>
    </citation>
    <scope>NUCLEOTIDE SEQUENCE [LARGE SCALE GENOMIC DNA]</scope>
    <source>
        <strain evidence="1">JBR-2021</strain>
    </source>
</reference>
<evidence type="ECO:0000313" key="2">
    <source>
        <dbReference type="Proteomes" id="UP000685013"/>
    </source>
</evidence>
<protein>
    <submittedName>
        <fullName evidence="1">Uncharacterized protein</fullName>
    </submittedName>
</protein>
<organism evidence="1 2">
    <name type="scientific">Cucurbita argyrosperma subsp. sororia</name>
    <dbReference type="NCBI Taxonomy" id="37648"/>
    <lineage>
        <taxon>Eukaryota</taxon>
        <taxon>Viridiplantae</taxon>
        <taxon>Streptophyta</taxon>
        <taxon>Embryophyta</taxon>
        <taxon>Tracheophyta</taxon>
        <taxon>Spermatophyta</taxon>
        <taxon>Magnoliopsida</taxon>
        <taxon>eudicotyledons</taxon>
        <taxon>Gunneridae</taxon>
        <taxon>Pentapetalae</taxon>
        <taxon>rosids</taxon>
        <taxon>fabids</taxon>
        <taxon>Cucurbitales</taxon>
        <taxon>Cucurbitaceae</taxon>
        <taxon>Cucurbiteae</taxon>
        <taxon>Cucurbita</taxon>
    </lineage>
</organism>
<sequence length="99" mass="10713">MLNLAHLMVKTSTWVSSSSRLTQDLDGTSATTTASSLTDGAALKELLVSLDHGPHKSQRRVNHLKEGSVAVHNSKMTVTVTVTFQKVGRIHTNWADKCA</sequence>